<dbReference type="PIRSF" id="PIRSF010376">
    <property type="entry name" value="IspE"/>
    <property type="match status" value="1"/>
</dbReference>
<dbReference type="AlphaFoldDB" id="A0AAE3KA20"/>
<evidence type="ECO:0000256" key="8">
    <source>
        <dbReference type="ARBA" id="ARBA00023229"/>
    </source>
</evidence>
<feature type="domain" description="GHMP kinase N-terminal" evidence="11">
    <location>
        <begin position="69"/>
        <end position="146"/>
    </location>
</feature>
<feature type="domain" description="GHMP kinase C-terminal" evidence="12">
    <location>
        <begin position="205"/>
        <end position="258"/>
    </location>
</feature>
<keyword evidence="4 10" id="KW-0808">Transferase</keyword>
<comment type="function">
    <text evidence="10">Catalyzes the phosphorylation of the position 2 hydroxy group of 4-diphosphocytidyl-2C-methyl-D-erythritol.</text>
</comment>
<evidence type="ECO:0000259" key="12">
    <source>
        <dbReference type="Pfam" id="PF08544"/>
    </source>
</evidence>
<evidence type="ECO:0000256" key="2">
    <source>
        <dbReference type="ARBA" id="ARBA00012052"/>
    </source>
</evidence>
<dbReference type="GO" id="GO:0005524">
    <property type="term" value="F:ATP binding"/>
    <property type="evidence" value="ECO:0007669"/>
    <property type="project" value="UniProtKB-UniRule"/>
</dbReference>
<evidence type="ECO:0000256" key="9">
    <source>
        <dbReference type="ARBA" id="ARBA00032554"/>
    </source>
</evidence>
<dbReference type="Pfam" id="PF00288">
    <property type="entry name" value="GHMP_kinases_N"/>
    <property type="match status" value="1"/>
</dbReference>
<gene>
    <name evidence="10" type="primary">ispE</name>
    <name evidence="13" type="ORF">J2T57_000041</name>
</gene>
<dbReference type="InterPro" id="IPR020568">
    <property type="entry name" value="Ribosomal_Su5_D2-typ_SF"/>
</dbReference>
<evidence type="ECO:0000256" key="3">
    <source>
        <dbReference type="ARBA" id="ARBA00017473"/>
    </source>
</evidence>
<comment type="catalytic activity">
    <reaction evidence="10">
        <text>4-CDP-2-C-methyl-D-erythritol + ATP = 4-CDP-2-C-methyl-D-erythritol 2-phosphate + ADP + H(+)</text>
        <dbReference type="Rhea" id="RHEA:18437"/>
        <dbReference type="ChEBI" id="CHEBI:15378"/>
        <dbReference type="ChEBI" id="CHEBI:30616"/>
        <dbReference type="ChEBI" id="CHEBI:57823"/>
        <dbReference type="ChEBI" id="CHEBI:57919"/>
        <dbReference type="ChEBI" id="CHEBI:456216"/>
        <dbReference type="EC" id="2.7.1.148"/>
    </reaction>
</comment>
<evidence type="ECO:0000256" key="5">
    <source>
        <dbReference type="ARBA" id="ARBA00022741"/>
    </source>
</evidence>
<name>A0AAE3KA20_9GAMM</name>
<dbReference type="InterPro" id="IPR014721">
    <property type="entry name" value="Ribsml_uS5_D2-typ_fold_subgr"/>
</dbReference>
<dbReference type="InterPro" id="IPR013750">
    <property type="entry name" value="GHMP_kinase_C_dom"/>
</dbReference>
<dbReference type="PANTHER" id="PTHR43527:SF2">
    <property type="entry name" value="4-DIPHOSPHOCYTIDYL-2-C-METHYL-D-ERYTHRITOL KINASE, CHLOROPLASTIC"/>
    <property type="match status" value="1"/>
</dbReference>
<dbReference type="PANTHER" id="PTHR43527">
    <property type="entry name" value="4-DIPHOSPHOCYTIDYL-2-C-METHYL-D-ERYTHRITOL KINASE, CHLOROPLASTIC"/>
    <property type="match status" value="1"/>
</dbReference>
<evidence type="ECO:0000259" key="11">
    <source>
        <dbReference type="Pfam" id="PF00288"/>
    </source>
</evidence>
<dbReference type="HAMAP" id="MF_00061">
    <property type="entry name" value="IspE"/>
    <property type="match status" value="1"/>
</dbReference>
<dbReference type="GO" id="GO:0050515">
    <property type="term" value="F:4-(cytidine 5'-diphospho)-2-C-methyl-D-erythritol kinase activity"/>
    <property type="evidence" value="ECO:0007669"/>
    <property type="project" value="UniProtKB-UniRule"/>
</dbReference>
<dbReference type="EMBL" id="JALJXV010000001">
    <property type="protein sequence ID" value="MCP1672949.1"/>
    <property type="molecule type" value="Genomic_DNA"/>
</dbReference>
<feature type="active site" evidence="10">
    <location>
        <position position="14"/>
    </location>
</feature>
<organism evidence="13 14">
    <name type="scientific">Natronocella acetinitrilica</name>
    <dbReference type="NCBI Taxonomy" id="414046"/>
    <lineage>
        <taxon>Bacteria</taxon>
        <taxon>Pseudomonadati</taxon>
        <taxon>Pseudomonadota</taxon>
        <taxon>Gammaproteobacteria</taxon>
        <taxon>Chromatiales</taxon>
        <taxon>Ectothiorhodospiraceae</taxon>
        <taxon>Natronocella</taxon>
    </lineage>
</organism>
<comment type="similarity">
    <text evidence="1 10">Belongs to the GHMP kinase family. IspE subfamily.</text>
</comment>
<dbReference type="Proteomes" id="UP001205843">
    <property type="component" value="Unassembled WGS sequence"/>
</dbReference>
<dbReference type="Pfam" id="PF08544">
    <property type="entry name" value="GHMP_kinases_C"/>
    <property type="match status" value="1"/>
</dbReference>
<keyword evidence="8 10" id="KW-0414">Isoprene biosynthesis</keyword>
<dbReference type="Gene3D" id="3.30.230.10">
    <property type="match status" value="1"/>
</dbReference>
<evidence type="ECO:0000256" key="1">
    <source>
        <dbReference type="ARBA" id="ARBA00009684"/>
    </source>
</evidence>
<dbReference type="NCBIfam" id="TIGR00154">
    <property type="entry name" value="ispE"/>
    <property type="match status" value="1"/>
</dbReference>
<dbReference type="InterPro" id="IPR006204">
    <property type="entry name" value="GHMP_kinase_N_dom"/>
</dbReference>
<evidence type="ECO:0000313" key="13">
    <source>
        <dbReference type="EMBL" id="MCP1672949.1"/>
    </source>
</evidence>
<evidence type="ECO:0000313" key="14">
    <source>
        <dbReference type="Proteomes" id="UP001205843"/>
    </source>
</evidence>
<keyword evidence="7 10" id="KW-0067">ATP-binding</keyword>
<comment type="pathway">
    <text evidence="10">Isoprenoid biosynthesis; isopentenyl diphosphate biosynthesis via DXP pathway; isopentenyl diphosphate from 1-deoxy-D-xylulose 5-phosphate: step 3/6.</text>
</comment>
<dbReference type="GO" id="GO:0019288">
    <property type="term" value="P:isopentenyl diphosphate biosynthetic process, methylerythritol 4-phosphate pathway"/>
    <property type="evidence" value="ECO:0007669"/>
    <property type="project" value="UniProtKB-UniRule"/>
</dbReference>
<feature type="binding site" evidence="10">
    <location>
        <begin position="97"/>
        <end position="107"/>
    </location>
    <ligand>
        <name>ATP</name>
        <dbReference type="ChEBI" id="CHEBI:30616"/>
    </ligand>
</feature>
<dbReference type="SUPFAM" id="SSF55060">
    <property type="entry name" value="GHMP Kinase, C-terminal domain"/>
    <property type="match status" value="1"/>
</dbReference>
<proteinExistence type="inferred from homology"/>
<evidence type="ECO:0000256" key="7">
    <source>
        <dbReference type="ARBA" id="ARBA00022840"/>
    </source>
</evidence>
<protein>
    <recommendedName>
        <fullName evidence="3 10">4-diphosphocytidyl-2-C-methyl-D-erythritol kinase</fullName>
        <shortName evidence="10">CMK</shortName>
        <ecNumber evidence="2 10">2.7.1.148</ecNumber>
    </recommendedName>
    <alternativeName>
        <fullName evidence="9 10">4-(cytidine-5'-diphospho)-2-C-methyl-D-erythritol kinase</fullName>
    </alternativeName>
</protein>
<dbReference type="RefSeq" id="WP_253472500.1">
    <property type="nucleotide sequence ID" value="NZ_JALJXV010000001.1"/>
</dbReference>
<dbReference type="InterPro" id="IPR004424">
    <property type="entry name" value="IspE"/>
</dbReference>
<evidence type="ECO:0000256" key="10">
    <source>
        <dbReference type="HAMAP-Rule" id="MF_00061"/>
    </source>
</evidence>
<keyword evidence="14" id="KW-1185">Reference proteome</keyword>
<dbReference type="GO" id="GO:0016114">
    <property type="term" value="P:terpenoid biosynthetic process"/>
    <property type="evidence" value="ECO:0007669"/>
    <property type="project" value="UniProtKB-UniRule"/>
</dbReference>
<reference evidence="13" key="1">
    <citation type="submission" date="2022-03" db="EMBL/GenBank/DDBJ databases">
        <title>Genomic Encyclopedia of Type Strains, Phase III (KMG-III): the genomes of soil and plant-associated and newly described type strains.</title>
        <authorList>
            <person name="Whitman W."/>
        </authorList>
    </citation>
    <scope>NUCLEOTIDE SEQUENCE</scope>
    <source>
        <strain evidence="13">ANL 6-2</strain>
    </source>
</reference>
<evidence type="ECO:0000256" key="6">
    <source>
        <dbReference type="ARBA" id="ARBA00022777"/>
    </source>
</evidence>
<feature type="active site" evidence="10">
    <location>
        <position position="139"/>
    </location>
</feature>
<keyword evidence="5 10" id="KW-0547">Nucleotide-binding</keyword>
<accession>A0AAE3KA20</accession>
<comment type="caution">
    <text evidence="13">The sequence shown here is derived from an EMBL/GenBank/DDBJ whole genome shotgun (WGS) entry which is preliminary data.</text>
</comment>
<evidence type="ECO:0000256" key="4">
    <source>
        <dbReference type="ARBA" id="ARBA00022679"/>
    </source>
</evidence>
<sequence length="286" mass="30480">MSEGDTGLWPAPAKLNLFLHITGRRADGYHLLQTVFQFLDRCDLLRFEPRGDSELRLHANLPGVAAEDNLIIRAAQRLRAHVGSRQGAEIFLDKRLPAGGGLGGGSSDAATTLHALNLLWGLDLDEDALADIGVGLGADVPVFVRGRAAWAEGVGEKLTAVDPPEPWYAVLVPDCAVSTAAVFQDPELTRDTPPTTIPAFSFRGGRNDCESVVRARFPVVGQALDALSAHGQARLTGTGACVFAAFDERESAMAALLACERAGWQGFVARGCNRSPLFGRLPINSD</sequence>
<dbReference type="Gene3D" id="3.30.70.890">
    <property type="entry name" value="GHMP kinase, C-terminal domain"/>
    <property type="match status" value="1"/>
</dbReference>
<keyword evidence="6 10" id="KW-0418">Kinase</keyword>
<dbReference type="EC" id="2.7.1.148" evidence="2 10"/>
<dbReference type="SUPFAM" id="SSF54211">
    <property type="entry name" value="Ribosomal protein S5 domain 2-like"/>
    <property type="match status" value="1"/>
</dbReference>
<dbReference type="InterPro" id="IPR036554">
    <property type="entry name" value="GHMP_kinase_C_sf"/>
</dbReference>